<gene>
    <name evidence="1" type="ORF">KL86SPO_30536</name>
</gene>
<dbReference type="Gene3D" id="3.20.20.140">
    <property type="entry name" value="Metal-dependent hydrolases"/>
    <property type="match status" value="1"/>
</dbReference>
<sequence>MLNQYFADLHIHVGMSESGKWVKIPTSRRLTVREILSEAANRKGMDIVGIVDALSPLVLADIKQLVSEGLLMPVNSGGYIYKEHMLLVLGAEIETREPNGGLAHTLVFVPDIETMAAFSNYMCRFIRNINLSSQNAHMPLNQLITIAGNFDALIVPAHVFTPHKSLYGVCCDKLSHILGDKELNQLAAIELGLSSDSDMADRIGELSEYTFITNSDAHSLDKIAREYNIFGMEALSFAEIAKTLARSGARQVTANYGLDPRLGKYHHTFCSNCAFTDTYGLTGNCCPQCGGSSLVKGVFDRINEIADYPEPRHPAYRPRYCYQIPLEFIPGLGKKNMANLLEAFDTEMNILHYVTYDALAKVAGSKIADFIICARTGAAAITAGGGGIYGRMVKTDG</sequence>
<reference evidence="1" key="1">
    <citation type="submission" date="2016-08" db="EMBL/GenBank/DDBJ databases">
        <authorList>
            <person name="Seilhamer J.J."/>
        </authorList>
    </citation>
    <scope>NUCLEOTIDE SEQUENCE</scope>
    <source>
        <strain evidence="1">86</strain>
    </source>
</reference>
<protein>
    <recommendedName>
        <fullName evidence="2">TIGR00375 family protein</fullName>
    </recommendedName>
</protein>
<dbReference type="SUPFAM" id="SSF47781">
    <property type="entry name" value="RuvA domain 2-like"/>
    <property type="match status" value="1"/>
</dbReference>
<accession>A0A212LS27</accession>
<dbReference type="CDD" id="cd19067">
    <property type="entry name" value="PfuEndoQ-like"/>
    <property type="match status" value="1"/>
</dbReference>
<organism evidence="1">
    <name type="scientific">uncultured Sporomusa sp</name>
    <dbReference type="NCBI Taxonomy" id="307249"/>
    <lineage>
        <taxon>Bacteria</taxon>
        <taxon>Bacillati</taxon>
        <taxon>Bacillota</taxon>
        <taxon>Negativicutes</taxon>
        <taxon>Selenomonadales</taxon>
        <taxon>Sporomusaceae</taxon>
        <taxon>Sporomusa</taxon>
        <taxon>environmental samples</taxon>
    </lineage>
</organism>
<evidence type="ECO:0000313" key="1">
    <source>
        <dbReference type="EMBL" id="SCM80358.1"/>
    </source>
</evidence>
<dbReference type="InterPro" id="IPR010994">
    <property type="entry name" value="RuvA_2-like"/>
</dbReference>
<dbReference type="InterPro" id="IPR016195">
    <property type="entry name" value="Pol/histidinol_Pase-like"/>
</dbReference>
<dbReference type="RefSeq" id="WP_288183804.1">
    <property type="nucleotide sequence ID" value="NZ_LT608335.1"/>
</dbReference>
<dbReference type="PANTHER" id="PTHR40084">
    <property type="entry name" value="PHOSPHOHYDROLASE, PHP FAMILY"/>
    <property type="match status" value="1"/>
</dbReference>
<proteinExistence type="predicted"/>
<dbReference type="SUPFAM" id="SSF89550">
    <property type="entry name" value="PHP domain-like"/>
    <property type="match status" value="1"/>
</dbReference>
<dbReference type="AlphaFoldDB" id="A0A212LS27"/>
<evidence type="ECO:0008006" key="2">
    <source>
        <dbReference type="Google" id="ProtNLM"/>
    </source>
</evidence>
<dbReference type="EMBL" id="FMJE01000003">
    <property type="protein sequence ID" value="SCM80358.1"/>
    <property type="molecule type" value="Genomic_DNA"/>
</dbReference>
<dbReference type="PANTHER" id="PTHR40084:SF1">
    <property type="entry name" value="PHOSPHOTRANSFERASE"/>
    <property type="match status" value="1"/>
</dbReference>
<name>A0A212LS27_9FIRM</name>